<protein>
    <submittedName>
        <fullName evidence="1">Putative virion structural protein</fullName>
    </submittedName>
</protein>
<dbReference type="EMBL" id="BK015301">
    <property type="protein sequence ID" value="DAE00213.1"/>
    <property type="molecule type" value="Genomic_DNA"/>
</dbReference>
<reference evidence="1" key="1">
    <citation type="journal article" date="2021" name="Proc. Natl. Acad. Sci. U.S.A.">
        <title>A Catalog of Tens of Thousands of Viruses from Human Metagenomes Reveals Hidden Associations with Chronic Diseases.</title>
        <authorList>
            <person name="Tisza M.J."/>
            <person name="Buck C.B."/>
        </authorList>
    </citation>
    <scope>NUCLEOTIDE SEQUENCE</scope>
    <source>
        <strain evidence="1">CtLnO19</strain>
    </source>
</reference>
<dbReference type="Pfam" id="PF24302">
    <property type="entry name" value="DUF7484"/>
    <property type="match status" value="1"/>
</dbReference>
<organism evidence="1">
    <name type="scientific">Myoviridae sp. ctLnO19</name>
    <dbReference type="NCBI Taxonomy" id="2825085"/>
    <lineage>
        <taxon>Viruses</taxon>
        <taxon>Duplodnaviria</taxon>
        <taxon>Heunggongvirae</taxon>
        <taxon>Uroviricota</taxon>
        <taxon>Caudoviricetes</taxon>
    </lineage>
</organism>
<evidence type="ECO:0000313" key="1">
    <source>
        <dbReference type="EMBL" id="DAE00213.1"/>
    </source>
</evidence>
<name>A0A8S5P0L7_9CAUD</name>
<accession>A0A8S5P0L7</accession>
<sequence>MSMLSLCLNSIKNEIPESLISEFCIASRYGRNPWSAVDEDAVLIAEVFERRLMPDLNVEYARTLKIHLQECMVEKVSEMDYVVTVPPKATGGYKILTVLGINTANIYPNGIYADTATVAGSSILAAAQKLANSNQSVSLNYNARCEMISPNAFRIRRMSYLPPGTYAEVLIEHDSNLNSLNMTAAAYFKKLAVLATKAAIYNKLKIRVNQAKLDGGSELGAFSEFLDSYADANELYLEELKKASKIGWLSDLKLKYDLYSSVCSNLI</sequence>
<dbReference type="InterPro" id="IPR055907">
    <property type="entry name" value="DUF7484"/>
</dbReference>
<proteinExistence type="predicted"/>